<evidence type="ECO:0000256" key="1">
    <source>
        <dbReference type="ARBA" id="ARBA00005744"/>
    </source>
</evidence>
<dbReference type="InterPro" id="IPR031780">
    <property type="entry name" value="FAM65_N"/>
</dbReference>
<dbReference type="PANTHER" id="PTHR15829">
    <property type="entry name" value="PROTEIN KINASE PKN/PRK1, EFFECTOR"/>
    <property type="match status" value="1"/>
</dbReference>
<evidence type="ECO:0000256" key="2">
    <source>
        <dbReference type="SAM" id="MobiDB-lite"/>
    </source>
</evidence>
<protein>
    <submittedName>
        <fullName evidence="4">Protein FAM65B</fullName>
    </submittedName>
</protein>
<evidence type="ECO:0000313" key="5">
    <source>
        <dbReference type="EnsemblMetazoa" id="KAF7496341.1"/>
    </source>
</evidence>
<feature type="domain" description="FAM65 N-terminal" evidence="3">
    <location>
        <begin position="124"/>
        <end position="322"/>
    </location>
</feature>
<organism evidence="4">
    <name type="scientific">Sarcoptes scabiei</name>
    <name type="common">Itch mite</name>
    <name type="synonym">Acarus scabiei</name>
    <dbReference type="NCBI Taxonomy" id="52283"/>
    <lineage>
        <taxon>Eukaryota</taxon>
        <taxon>Metazoa</taxon>
        <taxon>Ecdysozoa</taxon>
        <taxon>Arthropoda</taxon>
        <taxon>Chelicerata</taxon>
        <taxon>Arachnida</taxon>
        <taxon>Acari</taxon>
        <taxon>Acariformes</taxon>
        <taxon>Sarcoptiformes</taxon>
        <taxon>Astigmata</taxon>
        <taxon>Psoroptidia</taxon>
        <taxon>Sarcoptoidea</taxon>
        <taxon>Sarcoptidae</taxon>
        <taxon>Sarcoptinae</taxon>
        <taxon>Sarcoptes</taxon>
    </lineage>
</organism>
<dbReference type="EMBL" id="WVUK01000012">
    <property type="protein sequence ID" value="KAF7496341.1"/>
    <property type="molecule type" value="Genomic_DNA"/>
</dbReference>
<keyword evidence="6" id="KW-1185">Reference proteome</keyword>
<sequence length="931" mass="108799">MNEIVLKFKPLTSQLVETVESFDSRSRLKKHRYLKETIRNVENLFRTYQLCLIEYFSNIKAEFDSLEFNEISSASTETVSEKNIGLYQNRDLILPENEDFHSRTFQFQMESLEKIRKNFDLYDPDVIDAGEAKANPKKHLRSNEKLRSSIYSAVESLIGLIQIKIDAIEGWARICPRDIYELEIRHGKQHQTLRVKIGKSLERIWSAEKCAVTFKCSILPSFEFRFREVKSNWGSFAVWSKRYVDIGYATLSIFNLLESAAKHRSMVIDVNPSGSLKLRIQCLWFPNAGNHCSITTNYFLSQKLHRPHSNSDHSSSPSSISREETRNTSYSSMKESTISSFVGINKNLARSLLTLPTSDCPKNDDECIEFERRHLSRSLSERINSNEIVEFSRSDFSTELNEMKYKISAISLKNQLKYLRDVMSTLQSCLRDYGGQTVEIELIIRSIKRLTFLYSVLLRFLHRPRSNHSKEIITDTNEKKILSFEEVKMNRMIGEAFKFLYDDDFEDTHSEKTSDSVNEQNLGASSDPHRLRDEENDVSSKFSIKSFCLTEERLTVWNIILLHHLSSLWNQLKFIGSWILKSREKFALWRLQIQRFAIDLVYEIVCRVIQDEPIYDLIIGCDTRVNALWTLLSDGIESKEIISIEDQLIFSKENVSSKINDLIVKNNLISCLEHGREDWTNFIQRTSDWFVNSMTESFIENESNLECLTIFDIRAFFELNPYHRIDSNAERRFSSISLIDLVTIAVRVNFLLCIRQRKISTESIKFSLFEYFDADCCWIPIDLTLSFISFLHDYRDIRKSKILSNQGQNSLRLNEIKNFERIKELIKIINDWFSSLLSKPRVEIREHILIGLEAKSPRIRRAACYGISFLFKFVKRFELKNCDVPHSNRNIFLNQLVCGKESDFLWFLSIEDPDPEVREEAQNALKSIKIL</sequence>
<evidence type="ECO:0000313" key="4">
    <source>
        <dbReference type="EMBL" id="KAF7496341.1"/>
    </source>
</evidence>
<accession>A0A834RI24</accession>
<evidence type="ECO:0000313" key="6">
    <source>
        <dbReference type="Proteomes" id="UP000070412"/>
    </source>
</evidence>
<name>A0A834RI24_SARSC</name>
<feature type="compositionally biased region" description="Polar residues" evidence="2">
    <location>
        <begin position="515"/>
        <end position="524"/>
    </location>
</feature>
<dbReference type="OrthoDB" id="9999654at2759"/>
<comment type="similarity">
    <text evidence="1">Belongs to the RIPOR family.</text>
</comment>
<reference evidence="5" key="3">
    <citation type="submission" date="2022-06" db="UniProtKB">
        <authorList>
            <consortium name="EnsemblMetazoa"/>
        </authorList>
    </citation>
    <scope>IDENTIFICATION</scope>
</reference>
<dbReference type="Proteomes" id="UP000070412">
    <property type="component" value="Unassembled WGS sequence"/>
</dbReference>
<dbReference type="EnsemblMetazoa" id="SSS_1283s_mrna">
    <property type="protein sequence ID" value="KAF7496341.1"/>
    <property type="gene ID" value="SSS_1283"/>
</dbReference>
<evidence type="ECO:0000259" key="3">
    <source>
        <dbReference type="Pfam" id="PF15903"/>
    </source>
</evidence>
<gene>
    <name evidence="4" type="ORF">SSS_1283</name>
</gene>
<reference evidence="4" key="2">
    <citation type="submission" date="2020-01" db="EMBL/GenBank/DDBJ databases">
        <authorList>
            <person name="Korhonen P.K.K."/>
            <person name="Guangxu M.G."/>
            <person name="Wang T.W."/>
            <person name="Stroehlein A.J.S."/>
            <person name="Young N.D."/>
            <person name="Ang C.-S.A."/>
            <person name="Fernando D.W.F."/>
            <person name="Lu H.L."/>
            <person name="Taylor S.T."/>
            <person name="Ehtesham M.E.M."/>
            <person name="Najaraj S.H.N."/>
            <person name="Harsha G.H.G."/>
            <person name="Madugundu A.M."/>
            <person name="Renuse S.R."/>
            <person name="Holt D.H."/>
            <person name="Pandey A.P."/>
            <person name="Papenfuss A.P."/>
            <person name="Gasser R.B.G."/>
            <person name="Fischer K.F."/>
        </authorList>
    </citation>
    <scope>NUCLEOTIDE SEQUENCE</scope>
    <source>
        <strain evidence="4">SSS_KF_BRIS2020</strain>
    </source>
</reference>
<dbReference type="PANTHER" id="PTHR15829:SF13">
    <property type="entry name" value="FAM65 N-TERMINAL DOMAIN-CONTAINING PROTEIN"/>
    <property type="match status" value="1"/>
</dbReference>
<reference evidence="6" key="1">
    <citation type="journal article" date="2020" name="PLoS Negl. Trop. Dis.">
        <title>High-quality nuclear genome for Sarcoptes scabiei-A critical resource for a neglected parasite.</title>
        <authorList>
            <person name="Korhonen P.K."/>
            <person name="Gasser R.B."/>
            <person name="Ma G."/>
            <person name="Wang T."/>
            <person name="Stroehlein A.J."/>
            <person name="Young N.D."/>
            <person name="Ang C.S."/>
            <person name="Fernando D.D."/>
            <person name="Lu H.C."/>
            <person name="Taylor S."/>
            <person name="Reynolds S.L."/>
            <person name="Mofiz E."/>
            <person name="Najaraj S.H."/>
            <person name="Gowda H."/>
            <person name="Madugundu A."/>
            <person name="Renuse S."/>
            <person name="Holt D."/>
            <person name="Pandey A."/>
            <person name="Papenfuss A.T."/>
            <person name="Fischer K."/>
        </authorList>
    </citation>
    <scope>NUCLEOTIDE SEQUENCE [LARGE SCALE GENOMIC DNA]</scope>
</reference>
<dbReference type="AlphaFoldDB" id="A0A834RI24"/>
<feature type="region of interest" description="Disordered" evidence="2">
    <location>
        <begin position="307"/>
        <end position="330"/>
    </location>
</feature>
<dbReference type="Pfam" id="PF15903">
    <property type="entry name" value="PL48"/>
    <property type="match status" value="1"/>
</dbReference>
<proteinExistence type="inferred from homology"/>
<dbReference type="InterPro" id="IPR026136">
    <property type="entry name" value="RIPOR3"/>
</dbReference>
<feature type="region of interest" description="Disordered" evidence="2">
    <location>
        <begin position="510"/>
        <end position="533"/>
    </location>
</feature>